<evidence type="ECO:0000313" key="2">
    <source>
        <dbReference type="Proteomes" id="UP000305517"/>
    </source>
</evidence>
<dbReference type="OrthoDB" id="676503at2"/>
<sequence length="144" mass="16428">MFYSCSLHIALLCLSSNSNQSSWRIENNLSLVNPKPNIKTQQLGVIKTANGQVAFYVTTQFETVQAAIVLHGHSWVCFYDVQRRLVARYEVGSPDELPIKLVRNTLYFSYYDKNKLKKTFTQSVNAKLPDALCVAPDDCYTRKK</sequence>
<comment type="caution">
    <text evidence="1">The sequence shown here is derived from an EMBL/GenBank/DDBJ whole genome shotgun (WGS) entry which is preliminary data.</text>
</comment>
<organism evidence="1 2">
    <name type="scientific">Hymenobacter jeollabukensis</name>
    <dbReference type="NCBI Taxonomy" id="2025313"/>
    <lineage>
        <taxon>Bacteria</taxon>
        <taxon>Pseudomonadati</taxon>
        <taxon>Bacteroidota</taxon>
        <taxon>Cytophagia</taxon>
        <taxon>Cytophagales</taxon>
        <taxon>Hymenobacteraceae</taxon>
        <taxon>Hymenobacter</taxon>
    </lineage>
</organism>
<dbReference type="RefSeq" id="WP_138079743.1">
    <property type="nucleotide sequence ID" value="NZ_VAJM01000009.1"/>
</dbReference>
<evidence type="ECO:0000313" key="1">
    <source>
        <dbReference type="EMBL" id="TLM90477.1"/>
    </source>
</evidence>
<reference evidence="1 2" key="1">
    <citation type="submission" date="2019-05" db="EMBL/GenBank/DDBJ databases">
        <title>Hymenobacter edaphi sp. nov., isolated from abandoned arsenic-contaminated farmland soil.</title>
        <authorList>
            <person name="Nie L."/>
        </authorList>
    </citation>
    <scope>NUCLEOTIDE SEQUENCE [LARGE SCALE GENOMIC DNA]</scope>
    <source>
        <strain evidence="1 2">1-3-3-8</strain>
    </source>
</reference>
<protein>
    <submittedName>
        <fullName evidence="1">Uncharacterized protein</fullName>
    </submittedName>
</protein>
<dbReference type="EMBL" id="VAJM01000009">
    <property type="protein sequence ID" value="TLM90477.1"/>
    <property type="molecule type" value="Genomic_DNA"/>
</dbReference>
<keyword evidence="2" id="KW-1185">Reference proteome</keyword>
<dbReference type="AlphaFoldDB" id="A0A5R8WM86"/>
<name>A0A5R8WM86_9BACT</name>
<accession>A0A5R8WM86</accession>
<proteinExistence type="predicted"/>
<gene>
    <name evidence="1" type="ORF">FDY95_17330</name>
</gene>
<dbReference type="Proteomes" id="UP000305517">
    <property type="component" value="Unassembled WGS sequence"/>
</dbReference>